<accession>A0A9D5HKR3</accession>
<dbReference type="Pfam" id="PF09177">
    <property type="entry name" value="STX6_10_61_N"/>
    <property type="match status" value="1"/>
</dbReference>
<keyword evidence="5 9" id="KW-1133">Transmembrane helix</keyword>
<comment type="similarity">
    <text evidence="1">Belongs to the syntaxin family.</text>
</comment>
<dbReference type="FunFam" id="1.20.58.90:FF:000004">
    <property type="entry name" value="Syntaxin 10"/>
    <property type="match status" value="1"/>
</dbReference>
<evidence type="ECO:0000256" key="3">
    <source>
        <dbReference type="ARBA" id="ARBA00022692"/>
    </source>
</evidence>
<dbReference type="GO" id="GO:0005794">
    <property type="term" value="C:Golgi apparatus"/>
    <property type="evidence" value="ECO:0007669"/>
    <property type="project" value="UniProtKB-SubCell"/>
</dbReference>
<dbReference type="SUPFAM" id="SSF47661">
    <property type="entry name" value="t-snare proteins"/>
    <property type="match status" value="1"/>
</dbReference>
<reference evidence="11" key="2">
    <citation type="journal article" date="2022" name="Hortic Res">
        <title>The genome of Dioscorea zingiberensis sheds light on the biosynthesis, origin and evolution of the medicinally important diosgenin saponins.</title>
        <authorList>
            <person name="Li Y."/>
            <person name="Tan C."/>
            <person name="Li Z."/>
            <person name="Guo J."/>
            <person name="Li S."/>
            <person name="Chen X."/>
            <person name="Wang C."/>
            <person name="Dai X."/>
            <person name="Yang H."/>
            <person name="Song W."/>
            <person name="Hou L."/>
            <person name="Xu J."/>
            <person name="Tong Z."/>
            <person name="Xu A."/>
            <person name="Yuan X."/>
            <person name="Wang W."/>
            <person name="Yang Q."/>
            <person name="Chen L."/>
            <person name="Sun Z."/>
            <person name="Wang K."/>
            <person name="Pan B."/>
            <person name="Chen J."/>
            <person name="Bao Y."/>
            <person name="Liu F."/>
            <person name="Qi X."/>
            <person name="Gang D.R."/>
            <person name="Wen J."/>
            <person name="Li J."/>
        </authorList>
    </citation>
    <scope>NUCLEOTIDE SEQUENCE</scope>
    <source>
        <strain evidence="11">Dzin_1.0</strain>
    </source>
</reference>
<evidence type="ECO:0000256" key="7">
    <source>
        <dbReference type="ARBA" id="ARBA00023136"/>
    </source>
</evidence>
<gene>
    <name evidence="11" type="ORF">J5N97_008520</name>
</gene>
<comment type="subcellular location">
    <subcellularLocation>
        <location evidence="8">Golgi apparatus</location>
        <location evidence="8">trans-Golgi network membrane</location>
        <topology evidence="8">Single-pass type IV membrane protein</topology>
    </subcellularLocation>
</comment>
<organism evidence="11 12">
    <name type="scientific">Dioscorea zingiberensis</name>
    <dbReference type="NCBI Taxonomy" id="325984"/>
    <lineage>
        <taxon>Eukaryota</taxon>
        <taxon>Viridiplantae</taxon>
        <taxon>Streptophyta</taxon>
        <taxon>Embryophyta</taxon>
        <taxon>Tracheophyta</taxon>
        <taxon>Spermatophyta</taxon>
        <taxon>Magnoliopsida</taxon>
        <taxon>Liliopsida</taxon>
        <taxon>Dioscoreales</taxon>
        <taxon>Dioscoreaceae</taxon>
        <taxon>Dioscorea</taxon>
    </lineage>
</organism>
<proteinExistence type="inferred from homology"/>
<dbReference type="GO" id="GO:0015031">
    <property type="term" value="P:protein transport"/>
    <property type="evidence" value="ECO:0007669"/>
    <property type="project" value="UniProtKB-KW"/>
</dbReference>
<dbReference type="PANTHER" id="PTHR34949:SF6">
    <property type="entry name" value="EXPRESSED PROTEIN"/>
    <property type="match status" value="1"/>
</dbReference>
<evidence type="ECO:0000313" key="12">
    <source>
        <dbReference type="Proteomes" id="UP001085076"/>
    </source>
</evidence>
<protein>
    <recommendedName>
        <fullName evidence="10">Syntaxin 6/10/61 N-terminal domain-containing protein</fullName>
    </recommendedName>
</protein>
<keyword evidence="7 9" id="KW-0472">Membrane</keyword>
<keyword evidence="2" id="KW-0813">Transport</keyword>
<dbReference type="CDD" id="cd21442">
    <property type="entry name" value="SNARE_NTD_STX6-like"/>
    <property type="match status" value="1"/>
</dbReference>
<evidence type="ECO:0000256" key="2">
    <source>
        <dbReference type="ARBA" id="ARBA00022448"/>
    </source>
</evidence>
<evidence type="ECO:0000256" key="5">
    <source>
        <dbReference type="ARBA" id="ARBA00022989"/>
    </source>
</evidence>
<keyword evidence="12" id="KW-1185">Reference proteome</keyword>
<feature type="domain" description="Syntaxin 6/10/61 N-terminal" evidence="10">
    <location>
        <begin position="11"/>
        <end position="93"/>
    </location>
</feature>
<evidence type="ECO:0000313" key="11">
    <source>
        <dbReference type="EMBL" id="KAJ0980265.1"/>
    </source>
</evidence>
<reference evidence="11" key="1">
    <citation type="submission" date="2021-03" db="EMBL/GenBank/DDBJ databases">
        <authorList>
            <person name="Li Z."/>
            <person name="Yang C."/>
        </authorList>
    </citation>
    <scope>NUCLEOTIDE SEQUENCE</scope>
    <source>
        <strain evidence="11">Dzin_1.0</strain>
        <tissue evidence="11">Leaf</tissue>
    </source>
</reference>
<dbReference type="InterPro" id="IPR015260">
    <property type="entry name" value="Syntaxin-6/10/61_N"/>
</dbReference>
<evidence type="ECO:0000256" key="9">
    <source>
        <dbReference type="SAM" id="Phobius"/>
    </source>
</evidence>
<comment type="caution">
    <text evidence="11">The sequence shown here is derived from an EMBL/GenBank/DDBJ whole genome shotgun (WGS) entry which is preliminary data.</text>
</comment>
<evidence type="ECO:0000259" key="10">
    <source>
        <dbReference type="Pfam" id="PF09177"/>
    </source>
</evidence>
<evidence type="ECO:0000256" key="6">
    <source>
        <dbReference type="ARBA" id="ARBA00023034"/>
    </source>
</evidence>
<dbReference type="OrthoDB" id="1889309at2759"/>
<evidence type="ECO:0000256" key="8">
    <source>
        <dbReference type="ARBA" id="ARBA00037801"/>
    </source>
</evidence>
<keyword evidence="3 9" id="KW-0812">Transmembrane</keyword>
<sequence>METCFDQWEKDPFFAAAEEVQESSDRVESVYRQWVHESELRRELCAALGTAKWQLDELERAMMANDESCSAGKETRNRHNQFVDAIGIRIKMVENALKKSNFEGDWVRLDEEERDELALFLSCQLPLRGKSLELNGEADKGFLRKEGRVNGHQRLSASNIDTDAWRISISSSEDNQSNVPSRRIPLLSCSLTVLQLSSKVKWSRNVFRKWKGGHQCNDEESSLLRSHHLSPVIDACCERSESFLSSCTHETYDKQLNGWVGFLHRYLQRSQYQIQYGRPMQMTFWIILIVLLVAALAFSAARGC</sequence>
<evidence type="ECO:0000256" key="1">
    <source>
        <dbReference type="ARBA" id="ARBA00009063"/>
    </source>
</evidence>
<dbReference type="Proteomes" id="UP001085076">
    <property type="component" value="Miscellaneous, Linkage group lg02"/>
</dbReference>
<keyword evidence="6" id="KW-0333">Golgi apparatus</keyword>
<evidence type="ECO:0000256" key="4">
    <source>
        <dbReference type="ARBA" id="ARBA00022927"/>
    </source>
</evidence>
<dbReference type="EMBL" id="JAGGNH010000002">
    <property type="protein sequence ID" value="KAJ0980265.1"/>
    <property type="molecule type" value="Genomic_DNA"/>
</dbReference>
<dbReference type="GO" id="GO:0016020">
    <property type="term" value="C:membrane"/>
    <property type="evidence" value="ECO:0007669"/>
    <property type="project" value="InterPro"/>
</dbReference>
<dbReference type="Gene3D" id="1.20.58.90">
    <property type="match status" value="1"/>
</dbReference>
<feature type="transmembrane region" description="Helical" evidence="9">
    <location>
        <begin position="282"/>
        <end position="301"/>
    </location>
</feature>
<keyword evidence="4" id="KW-0653">Protein transport</keyword>
<name>A0A9D5HKR3_9LILI</name>
<dbReference type="GO" id="GO:0048193">
    <property type="term" value="P:Golgi vesicle transport"/>
    <property type="evidence" value="ECO:0007669"/>
    <property type="project" value="InterPro"/>
</dbReference>
<dbReference type="AlphaFoldDB" id="A0A9D5HKR3"/>
<dbReference type="PANTHER" id="PTHR34949">
    <property type="entry name" value="OS05G0443700 PROTEIN"/>
    <property type="match status" value="1"/>
</dbReference>
<dbReference type="InterPro" id="IPR010989">
    <property type="entry name" value="SNARE"/>
</dbReference>